<feature type="region of interest" description="Disordered" evidence="4">
    <location>
        <begin position="507"/>
        <end position="542"/>
    </location>
</feature>
<evidence type="ECO:0000259" key="5">
    <source>
        <dbReference type="Pfam" id="PF11935"/>
    </source>
</evidence>
<evidence type="ECO:0000256" key="4">
    <source>
        <dbReference type="SAM" id="MobiDB-lite"/>
    </source>
</evidence>
<dbReference type="InterPro" id="IPR011989">
    <property type="entry name" value="ARM-like"/>
</dbReference>
<dbReference type="Pfam" id="PF11935">
    <property type="entry name" value="SYMPK_PTA1_N"/>
    <property type="match status" value="1"/>
</dbReference>
<feature type="compositionally biased region" description="Polar residues" evidence="4">
    <location>
        <begin position="511"/>
        <end position="532"/>
    </location>
</feature>
<reference evidence="7" key="1">
    <citation type="submission" date="2016-04" db="EMBL/GenBank/DDBJ databases">
        <title>Comparative genomics of biotechnologically important yeasts.</title>
        <authorList>
            <consortium name="DOE Joint Genome Institute"/>
            <person name="Riley R."/>
            <person name="Haridas S."/>
            <person name="Wolfe K.H."/>
            <person name="Lopes M.R."/>
            <person name="Hittinger C.T."/>
            <person name="Goker M."/>
            <person name="Salamov A."/>
            <person name="Wisecaver J."/>
            <person name="Long T.M."/>
            <person name="Aerts A.L."/>
            <person name="Barry K."/>
            <person name="Choi C."/>
            <person name="Clum A."/>
            <person name="Coughlan A.Y."/>
            <person name="Deshpande S."/>
            <person name="Douglass A.P."/>
            <person name="Hanson S.J."/>
            <person name="Klenk H.-P."/>
            <person name="Labutti K."/>
            <person name="Lapidus A."/>
            <person name="Lindquist E."/>
            <person name="Lipzen A."/>
            <person name="Meier-Kolthoff J.P."/>
            <person name="Ohm R.A."/>
            <person name="Otillar R.P."/>
            <person name="Pangilinan J."/>
            <person name="Peng Y."/>
            <person name="Rokas A."/>
            <person name="Rosa C.A."/>
            <person name="Scheuner C."/>
            <person name="Sibirny A.A."/>
            <person name="Slot J.C."/>
            <person name="Stielow J.B."/>
            <person name="Sun H."/>
            <person name="Kurtzman C.P."/>
            <person name="Blackwell M."/>
            <person name="Grigoriev I.V."/>
            <person name="Jeffries T.W."/>
        </authorList>
    </citation>
    <scope>NUCLEOTIDE SEQUENCE [LARGE SCALE GENOMIC DNA]</scope>
    <source>
        <strain evidence="7">NRRL YB-2248</strain>
    </source>
</reference>
<proteinExistence type="predicted"/>
<dbReference type="STRING" id="983967.A0A1E4T6X9"/>
<comment type="subcellular location">
    <subcellularLocation>
        <location evidence="1">Nucleus</location>
    </subcellularLocation>
</comment>
<keyword evidence="3" id="KW-0539">Nucleus</keyword>
<feature type="domain" description="Symplekin/Pta1 N-terminal" evidence="5">
    <location>
        <begin position="103"/>
        <end position="310"/>
    </location>
</feature>
<evidence type="ECO:0000256" key="2">
    <source>
        <dbReference type="ARBA" id="ARBA00022664"/>
    </source>
</evidence>
<name>A0A1E4T6X9_9ASCO</name>
<sequence>MASETNQQNEESLQITQLLEAEKLALENSQYFEQILDTTISICLGTSQSHFRLQMQCLNMIHKFFYLRKIESVELRRKNSTKLIDLLDYFIIQTQDQLPNYLIIQKCIEILNSVYDLVFVEMIKTPNENQWLKISKIRDFIIDQWPTSYPLLKLNKETDLSRSIGCKNAIIKLIGKVIQTHLPSPSNDSEEEVDVSTSMISENHIFLNSQTLNTQAQSLLDSLLDYIAGDVLITTPVFSTIISTLMVLFKTRPKFFSSKFLSFMLGYESQLKRNPHFEEDKLKVRMIRRFNDRLDKCFISFLLNRGFISKDPNLRSRFENKFRYLVDKAAALKQRGILDDSLDEEEDEEIKRIKRRKLEIQKEQEDKGNSFFYNESEIARSNDYKSIYSLINPQNKLSEFDMSTISPDILSSMVIAALTNASTEKLVKGLNIVFNRYKHLSVAPGTQWKNGVQENQNNPQFQEQDGNVSIKVEKQEHSEESDDDYDPTNDSGTRSMVKQEYGGVKLEGQAHNGSDYDSNLMDQSTSQRSFPTPGTHEDDGEEELNNGAYILPMPKQLELSQKKEHLQLIINNFIDLSSKQNGTSAVSVTQQADLKKVAISNWDDDSWVLMLSRLATRGLNNEELSTVIRETLFDHFKTDLKGKIDGIIEWLNEEYYCSLIKKDEQNLDVYIHYCTLVLDNLIPFLEASDRKIFIRLLSELPYLTKDMIWKIRSLCADPARSKLGFQSLLYLIMFRPPVVQFCIGLLKDIYQDSGNNEGLQNECRNYLKKYAPEEQVA</sequence>
<keyword evidence="2" id="KW-0507">mRNA processing</keyword>
<dbReference type="PANTHER" id="PTHR15245:SF20">
    <property type="entry name" value="SYMPLEKIN"/>
    <property type="match status" value="1"/>
</dbReference>
<organism evidence="6 7">
    <name type="scientific">[Candida] arabinofermentans NRRL YB-2248</name>
    <dbReference type="NCBI Taxonomy" id="983967"/>
    <lineage>
        <taxon>Eukaryota</taxon>
        <taxon>Fungi</taxon>
        <taxon>Dikarya</taxon>
        <taxon>Ascomycota</taxon>
        <taxon>Saccharomycotina</taxon>
        <taxon>Pichiomycetes</taxon>
        <taxon>Pichiales</taxon>
        <taxon>Pichiaceae</taxon>
        <taxon>Ogataea</taxon>
        <taxon>Ogataea/Candida clade</taxon>
    </lineage>
</organism>
<evidence type="ECO:0000256" key="3">
    <source>
        <dbReference type="ARBA" id="ARBA00023242"/>
    </source>
</evidence>
<accession>A0A1E4T6X9</accession>
<feature type="compositionally biased region" description="Low complexity" evidence="4">
    <location>
        <begin position="453"/>
        <end position="464"/>
    </location>
</feature>
<dbReference type="InterPro" id="IPR021850">
    <property type="entry name" value="Symplekin/Pta1"/>
</dbReference>
<dbReference type="Gene3D" id="1.25.10.10">
    <property type="entry name" value="Leucine-rich Repeat Variant"/>
    <property type="match status" value="1"/>
</dbReference>
<dbReference type="PANTHER" id="PTHR15245">
    <property type="entry name" value="SYMPLEKIN-RELATED"/>
    <property type="match status" value="1"/>
</dbReference>
<dbReference type="OrthoDB" id="331600at2759"/>
<protein>
    <recommendedName>
        <fullName evidence="5">Symplekin/Pta1 N-terminal domain-containing protein</fullName>
    </recommendedName>
</protein>
<dbReference type="Proteomes" id="UP000094801">
    <property type="component" value="Unassembled WGS sequence"/>
</dbReference>
<dbReference type="GO" id="GO:0006397">
    <property type="term" value="P:mRNA processing"/>
    <property type="evidence" value="ECO:0007669"/>
    <property type="project" value="UniProtKB-KW"/>
</dbReference>
<evidence type="ECO:0000313" key="7">
    <source>
        <dbReference type="Proteomes" id="UP000094801"/>
    </source>
</evidence>
<evidence type="ECO:0000256" key="1">
    <source>
        <dbReference type="ARBA" id="ARBA00004123"/>
    </source>
</evidence>
<dbReference type="AlphaFoldDB" id="A0A1E4T6X9"/>
<dbReference type="GO" id="GO:0005847">
    <property type="term" value="C:mRNA cleavage and polyadenylation specificity factor complex"/>
    <property type="evidence" value="ECO:0007669"/>
    <property type="project" value="TreeGrafter"/>
</dbReference>
<keyword evidence="7" id="KW-1185">Reference proteome</keyword>
<dbReference type="InterPro" id="IPR032460">
    <property type="entry name" value="Symplekin/Pta1_N"/>
</dbReference>
<dbReference type="EMBL" id="KV453848">
    <property type="protein sequence ID" value="ODV87495.1"/>
    <property type="molecule type" value="Genomic_DNA"/>
</dbReference>
<feature type="region of interest" description="Disordered" evidence="4">
    <location>
        <begin position="472"/>
        <end position="495"/>
    </location>
</feature>
<feature type="region of interest" description="Disordered" evidence="4">
    <location>
        <begin position="448"/>
        <end position="467"/>
    </location>
</feature>
<gene>
    <name evidence="6" type="ORF">CANARDRAFT_26898</name>
</gene>
<evidence type="ECO:0000313" key="6">
    <source>
        <dbReference type="EMBL" id="ODV87495.1"/>
    </source>
</evidence>